<evidence type="ECO:0000256" key="3">
    <source>
        <dbReference type="ARBA" id="ARBA00022679"/>
    </source>
</evidence>
<dbReference type="GO" id="GO:0009001">
    <property type="term" value="F:serine O-acetyltransferase activity"/>
    <property type="evidence" value="ECO:0007669"/>
    <property type="project" value="UniProtKB-EC"/>
</dbReference>
<dbReference type="InterPro" id="IPR005881">
    <property type="entry name" value="Ser_O-AcTrfase"/>
</dbReference>
<reference evidence="6 7" key="1">
    <citation type="submission" date="2016-11" db="EMBL/GenBank/DDBJ databases">
        <authorList>
            <person name="Jaros S."/>
            <person name="Januszkiewicz K."/>
            <person name="Wedrychowicz H."/>
        </authorList>
    </citation>
    <scope>NUCLEOTIDE SEQUENCE [LARGE SCALE GENOMIC DNA]</scope>
    <source>
        <strain evidence="6 7">YL228</strain>
    </source>
</reference>
<comment type="catalytic activity">
    <reaction evidence="5">
        <text>L-serine + acetyl-CoA = O-acetyl-L-serine + CoA</text>
        <dbReference type="Rhea" id="RHEA:24560"/>
        <dbReference type="ChEBI" id="CHEBI:33384"/>
        <dbReference type="ChEBI" id="CHEBI:57287"/>
        <dbReference type="ChEBI" id="CHEBI:57288"/>
        <dbReference type="ChEBI" id="CHEBI:58340"/>
        <dbReference type="EC" id="2.3.1.30"/>
    </reaction>
</comment>
<dbReference type="GO" id="GO:0006535">
    <property type="term" value="P:cysteine biosynthetic process from serine"/>
    <property type="evidence" value="ECO:0007669"/>
    <property type="project" value="InterPro"/>
</dbReference>
<dbReference type="CDD" id="cd03354">
    <property type="entry name" value="LbH_SAT"/>
    <property type="match status" value="1"/>
</dbReference>
<evidence type="ECO:0000256" key="4">
    <source>
        <dbReference type="ARBA" id="ARBA00023315"/>
    </source>
</evidence>
<accession>A0A1K1MES0</accession>
<dbReference type="GO" id="GO:0005737">
    <property type="term" value="C:cytoplasm"/>
    <property type="evidence" value="ECO:0007669"/>
    <property type="project" value="InterPro"/>
</dbReference>
<name>A0A1K1MES0_RUMFL</name>
<evidence type="ECO:0000256" key="2">
    <source>
        <dbReference type="ARBA" id="ARBA00018522"/>
    </source>
</evidence>
<dbReference type="Proteomes" id="UP000183461">
    <property type="component" value="Unassembled WGS sequence"/>
</dbReference>
<evidence type="ECO:0000313" key="6">
    <source>
        <dbReference type="EMBL" id="SFW21601.1"/>
    </source>
</evidence>
<dbReference type="Pfam" id="PF00132">
    <property type="entry name" value="Hexapep"/>
    <property type="match status" value="1"/>
</dbReference>
<dbReference type="Gene3D" id="2.160.10.10">
    <property type="entry name" value="Hexapeptide repeat proteins"/>
    <property type="match status" value="1"/>
</dbReference>
<dbReference type="EC" id="2.3.1.30" evidence="5"/>
<comment type="similarity">
    <text evidence="1 5">Belongs to the transferase hexapeptide repeat family.</text>
</comment>
<keyword evidence="3 5" id="KW-0808">Transferase</keyword>
<dbReference type="RefSeq" id="WP_072299494.1">
    <property type="nucleotide sequence ID" value="NZ_FPIP01000002.1"/>
</dbReference>
<evidence type="ECO:0000256" key="5">
    <source>
        <dbReference type="PIRNR" id="PIRNR000441"/>
    </source>
</evidence>
<dbReference type="SUPFAM" id="SSF51161">
    <property type="entry name" value="Trimeric LpxA-like enzymes"/>
    <property type="match status" value="1"/>
</dbReference>
<evidence type="ECO:0000256" key="1">
    <source>
        <dbReference type="ARBA" id="ARBA00007274"/>
    </source>
</evidence>
<dbReference type="InterPro" id="IPR045304">
    <property type="entry name" value="LbH_SAT"/>
</dbReference>
<gene>
    <name evidence="6" type="ORF">SAMN02910280_1125</name>
</gene>
<dbReference type="EMBL" id="FPIP01000002">
    <property type="protein sequence ID" value="SFW21601.1"/>
    <property type="molecule type" value="Genomic_DNA"/>
</dbReference>
<dbReference type="AlphaFoldDB" id="A0A1K1MES0"/>
<dbReference type="PANTHER" id="PTHR42811">
    <property type="entry name" value="SERINE ACETYLTRANSFERASE"/>
    <property type="match status" value="1"/>
</dbReference>
<dbReference type="PIRSF" id="PIRSF000441">
    <property type="entry name" value="CysE"/>
    <property type="match status" value="1"/>
</dbReference>
<keyword evidence="4 5" id="KW-0012">Acyltransferase</keyword>
<dbReference type="InterPro" id="IPR001451">
    <property type="entry name" value="Hexapep"/>
</dbReference>
<protein>
    <recommendedName>
        <fullName evidence="2 5">Serine acetyltransferase</fullName>
        <ecNumber evidence="5">2.3.1.30</ecNumber>
    </recommendedName>
</protein>
<sequence>MTHKEYKEILNYELYRFFHGKLSILQKIRIKYFQPNTNCILLSRKMWYYYQKGGVYRFISKLLYLKISRRYGCIIFPTAQISRGFHITHPTGIVIGNCKVGENFMVFQNCCIGGKKPGDDWPSIGNNVQLCSGSIIIGNIKIDDNVIIGAMSLVIKDINEPGTYAGNPLKKIK</sequence>
<organism evidence="6 7">
    <name type="scientific">Ruminococcus flavefaciens</name>
    <dbReference type="NCBI Taxonomy" id="1265"/>
    <lineage>
        <taxon>Bacteria</taxon>
        <taxon>Bacillati</taxon>
        <taxon>Bacillota</taxon>
        <taxon>Clostridia</taxon>
        <taxon>Eubacteriales</taxon>
        <taxon>Oscillospiraceae</taxon>
        <taxon>Ruminococcus</taxon>
    </lineage>
</organism>
<dbReference type="InterPro" id="IPR011004">
    <property type="entry name" value="Trimer_LpxA-like_sf"/>
</dbReference>
<evidence type="ECO:0000313" key="7">
    <source>
        <dbReference type="Proteomes" id="UP000183461"/>
    </source>
</evidence>
<proteinExistence type="inferred from homology"/>